<dbReference type="PANTHER" id="PTHR11846">
    <property type="entry name" value="ADENYLOSUCCINATE SYNTHETASE"/>
    <property type="match status" value="1"/>
</dbReference>
<dbReference type="InterPro" id="IPR001114">
    <property type="entry name" value="Adenylosuccinate_synthetase"/>
</dbReference>
<dbReference type="HAMAP" id="MF_00011">
    <property type="entry name" value="Adenylosucc_synth"/>
    <property type="match status" value="1"/>
</dbReference>
<dbReference type="Pfam" id="PF00709">
    <property type="entry name" value="Adenylsucc_synt"/>
    <property type="match status" value="1"/>
</dbReference>
<dbReference type="FunFam" id="3.90.170.10:FF:000001">
    <property type="entry name" value="Adenylosuccinate synthetase"/>
    <property type="match status" value="1"/>
</dbReference>
<dbReference type="GO" id="GO:0005737">
    <property type="term" value="C:cytoplasm"/>
    <property type="evidence" value="ECO:0007669"/>
    <property type="project" value="TreeGrafter"/>
</dbReference>
<dbReference type="PROSITE" id="PS01266">
    <property type="entry name" value="ADENYLOSUCCIN_SYN_1"/>
    <property type="match status" value="1"/>
</dbReference>
<keyword evidence="4" id="KW-0479">Metal-binding</keyword>
<comment type="subunit">
    <text evidence="2">Homodimer.</text>
</comment>
<comment type="caution">
    <text evidence="9">The sequence shown here is derived from an EMBL/GenBank/DDBJ whole genome shotgun (WGS) entry which is preliminary data.</text>
</comment>
<sequence length="432" mass="48042">MNKVDVLLGLQWGDEGKGKIVDVLTPKYDIIARFQGGPNAGHTLEFNGIKHVLNIIPSGIFHSEKQNIIGNGVLIEPLIFEREIRDLEAKGMKPTTNLFISKKAHLITPSHRMLDIANELFKGKEKIGSTLKGIGPTYTDKIARIGLRVGDILRDDWVARYNDLKETHLRQLKSLGHNLSSFTIDNLSFEEYEKRWLNSLETLKSFCFINSEYFLNDALKEGKKILAEGAQGSMLDIDFGSYPFVTSSNTITAGVCSGLGIAPSNIGRVFGLCKAYCTRVGSGPFPTELFDETGEKLRVTGNEFGSTTGRPRRCGWIDIPALNYACMLSGVTDLVVTKVDVLNDFDVVKMCTNYKINNEVSIQVPYDIGEKIEVVLDEHKGWNSNLHGIKSYNDLPEELKCYIANIEKITGVNVAIISTSPDREDTIFKVKI</sequence>
<dbReference type="Gene3D" id="1.10.300.10">
    <property type="entry name" value="Adenylosuccinate Synthetase, subunit A, domain 2"/>
    <property type="match status" value="1"/>
</dbReference>
<name>A0A644VNW5_9ZZZZ</name>
<dbReference type="GO" id="GO:0005525">
    <property type="term" value="F:GTP binding"/>
    <property type="evidence" value="ECO:0007669"/>
    <property type="project" value="UniProtKB-KW"/>
</dbReference>
<dbReference type="Gene3D" id="3.90.170.10">
    <property type="entry name" value="Adenylosuccinate Synthetase, subunit A, domain 3"/>
    <property type="match status" value="1"/>
</dbReference>
<organism evidence="9">
    <name type="scientific">bioreactor metagenome</name>
    <dbReference type="NCBI Taxonomy" id="1076179"/>
    <lineage>
        <taxon>unclassified sequences</taxon>
        <taxon>metagenomes</taxon>
        <taxon>ecological metagenomes</taxon>
    </lineage>
</organism>
<dbReference type="AlphaFoldDB" id="A0A644VNW5"/>
<dbReference type="NCBIfam" id="NF002223">
    <property type="entry name" value="PRK01117.1"/>
    <property type="match status" value="1"/>
</dbReference>
<dbReference type="EMBL" id="VSSQ01000380">
    <property type="protein sequence ID" value="MPL93099.1"/>
    <property type="molecule type" value="Genomic_DNA"/>
</dbReference>
<keyword evidence="5" id="KW-0547">Nucleotide-binding</keyword>
<dbReference type="PROSITE" id="PS00513">
    <property type="entry name" value="ADENYLOSUCCIN_SYN_2"/>
    <property type="match status" value="1"/>
</dbReference>
<comment type="cofactor">
    <cofactor evidence="1">
        <name>Mg(2+)</name>
        <dbReference type="ChEBI" id="CHEBI:18420"/>
    </cofactor>
</comment>
<dbReference type="InterPro" id="IPR042110">
    <property type="entry name" value="Adenylosuccinate_synth_dom2"/>
</dbReference>
<dbReference type="NCBIfam" id="TIGR00184">
    <property type="entry name" value="purA"/>
    <property type="match status" value="1"/>
</dbReference>
<dbReference type="InterPro" id="IPR018220">
    <property type="entry name" value="Adenylosuccin_syn_GTP-bd"/>
</dbReference>
<dbReference type="InterPro" id="IPR042109">
    <property type="entry name" value="Adenylosuccinate_synth_dom1"/>
</dbReference>
<evidence type="ECO:0000256" key="3">
    <source>
        <dbReference type="ARBA" id="ARBA00022598"/>
    </source>
</evidence>
<dbReference type="PANTHER" id="PTHR11846:SF0">
    <property type="entry name" value="ADENYLOSUCCINATE SYNTHETASE"/>
    <property type="match status" value="1"/>
</dbReference>
<accession>A0A644VNW5</accession>
<evidence type="ECO:0000256" key="7">
    <source>
        <dbReference type="ARBA" id="ARBA00022842"/>
    </source>
</evidence>
<keyword evidence="7" id="KW-0460">Magnesium</keyword>
<dbReference type="GO" id="GO:0046040">
    <property type="term" value="P:IMP metabolic process"/>
    <property type="evidence" value="ECO:0007669"/>
    <property type="project" value="TreeGrafter"/>
</dbReference>
<proteinExistence type="inferred from homology"/>
<reference evidence="9" key="1">
    <citation type="submission" date="2019-08" db="EMBL/GenBank/DDBJ databases">
        <authorList>
            <person name="Kucharzyk K."/>
            <person name="Murdoch R.W."/>
            <person name="Higgins S."/>
            <person name="Loffler F."/>
        </authorList>
    </citation>
    <scope>NUCLEOTIDE SEQUENCE</scope>
</reference>
<evidence type="ECO:0000256" key="2">
    <source>
        <dbReference type="ARBA" id="ARBA00011738"/>
    </source>
</evidence>
<keyword evidence="6" id="KW-0658">Purine biosynthesis</keyword>
<keyword evidence="3 9" id="KW-0436">Ligase</keyword>
<dbReference type="InterPro" id="IPR042111">
    <property type="entry name" value="Adenylosuccinate_synth_dom3"/>
</dbReference>
<dbReference type="GO" id="GO:0046872">
    <property type="term" value="F:metal ion binding"/>
    <property type="evidence" value="ECO:0007669"/>
    <property type="project" value="UniProtKB-KW"/>
</dbReference>
<dbReference type="InterPro" id="IPR027417">
    <property type="entry name" value="P-loop_NTPase"/>
</dbReference>
<dbReference type="GO" id="GO:0044208">
    <property type="term" value="P:'de novo' AMP biosynthetic process"/>
    <property type="evidence" value="ECO:0007669"/>
    <property type="project" value="TreeGrafter"/>
</dbReference>
<dbReference type="Gene3D" id="3.40.440.10">
    <property type="entry name" value="Adenylosuccinate Synthetase, subunit A, domain 1"/>
    <property type="match status" value="1"/>
</dbReference>
<dbReference type="EC" id="6.3.4.4" evidence="9"/>
<evidence type="ECO:0000256" key="6">
    <source>
        <dbReference type="ARBA" id="ARBA00022755"/>
    </source>
</evidence>
<dbReference type="SMART" id="SM00788">
    <property type="entry name" value="Adenylsucc_synt"/>
    <property type="match status" value="1"/>
</dbReference>
<dbReference type="GO" id="GO:0004019">
    <property type="term" value="F:adenylosuccinate synthase activity"/>
    <property type="evidence" value="ECO:0007669"/>
    <property type="project" value="UniProtKB-EC"/>
</dbReference>
<dbReference type="InterPro" id="IPR033128">
    <property type="entry name" value="Adenylosuccin_syn_Lys_AS"/>
</dbReference>
<keyword evidence="8" id="KW-0342">GTP-binding</keyword>
<gene>
    <name evidence="9" type="primary">purA_15</name>
    <name evidence="9" type="ORF">SDC9_39224</name>
</gene>
<evidence type="ECO:0000256" key="5">
    <source>
        <dbReference type="ARBA" id="ARBA00022741"/>
    </source>
</evidence>
<evidence type="ECO:0000256" key="4">
    <source>
        <dbReference type="ARBA" id="ARBA00022723"/>
    </source>
</evidence>
<evidence type="ECO:0000313" key="9">
    <source>
        <dbReference type="EMBL" id="MPL93099.1"/>
    </source>
</evidence>
<evidence type="ECO:0000256" key="1">
    <source>
        <dbReference type="ARBA" id="ARBA00001946"/>
    </source>
</evidence>
<evidence type="ECO:0000256" key="8">
    <source>
        <dbReference type="ARBA" id="ARBA00023134"/>
    </source>
</evidence>
<dbReference type="CDD" id="cd03108">
    <property type="entry name" value="AdSS"/>
    <property type="match status" value="1"/>
</dbReference>
<protein>
    <submittedName>
        <fullName evidence="9">Adenylosuccinate synthetase</fullName>
        <ecNumber evidence="9">6.3.4.4</ecNumber>
    </submittedName>
</protein>
<dbReference type="SUPFAM" id="SSF52540">
    <property type="entry name" value="P-loop containing nucleoside triphosphate hydrolases"/>
    <property type="match status" value="1"/>
</dbReference>